<dbReference type="AlphaFoldDB" id="A0A0A2F437"/>
<sequence>MNMKRFPLYGIAGCKGWAYWVLLFYGLLFVASLIASYIRNEEPVIPAFAFYIPALVLWACMPVAVVIDEENGRLRWIVGFGRILTGGRPLTEYVRAERDETHARKVKLLSKKTHTFVELYQPEAFCEEMNKAIENNRQD</sequence>
<dbReference type="EMBL" id="JRAK01000139">
    <property type="protein sequence ID" value="KGN84792.1"/>
    <property type="molecule type" value="Genomic_DNA"/>
</dbReference>
<evidence type="ECO:0000256" key="1">
    <source>
        <dbReference type="SAM" id="Phobius"/>
    </source>
</evidence>
<comment type="caution">
    <text evidence="2">The sequence shown here is derived from an EMBL/GenBank/DDBJ whole genome shotgun (WGS) entry which is preliminary data.</text>
</comment>
<evidence type="ECO:0000313" key="2">
    <source>
        <dbReference type="EMBL" id="KGN84792.1"/>
    </source>
</evidence>
<protein>
    <submittedName>
        <fullName evidence="2">Uncharacterized protein</fullName>
    </submittedName>
</protein>
<dbReference type="Proteomes" id="UP000030146">
    <property type="component" value="Unassembled WGS sequence"/>
</dbReference>
<evidence type="ECO:0000313" key="3">
    <source>
        <dbReference type="Proteomes" id="UP000030146"/>
    </source>
</evidence>
<keyword evidence="3" id="KW-1185">Reference proteome</keyword>
<reference evidence="2 3" key="1">
    <citation type="submission" date="2014-08" db="EMBL/GenBank/DDBJ databases">
        <title>Porphyromonas gulae strain:COT-052_OH3439 Genome sequencing.</title>
        <authorList>
            <person name="Wallis C."/>
            <person name="Deusch O."/>
            <person name="O'Flynn C."/>
            <person name="Davis I."/>
            <person name="Jospin G."/>
            <person name="Darling A.E."/>
            <person name="Coil D.A."/>
            <person name="Alexiev A."/>
            <person name="Horsfall A."/>
            <person name="Kirkwood N."/>
            <person name="Harris S."/>
            <person name="Eisen J.A."/>
        </authorList>
    </citation>
    <scope>NUCLEOTIDE SEQUENCE [LARGE SCALE GENOMIC DNA]</scope>
    <source>
        <strain evidence="3">COT-052 OH3439</strain>
    </source>
</reference>
<name>A0A0A2F437_9PORP</name>
<feature type="transmembrane region" description="Helical" evidence="1">
    <location>
        <begin position="44"/>
        <end position="67"/>
    </location>
</feature>
<dbReference type="PATRIC" id="fig|111105.18.peg.961"/>
<organism evidence="2 3">
    <name type="scientific">Porphyromonas gulae</name>
    <dbReference type="NCBI Taxonomy" id="111105"/>
    <lineage>
        <taxon>Bacteria</taxon>
        <taxon>Pseudomonadati</taxon>
        <taxon>Bacteroidota</taxon>
        <taxon>Bacteroidia</taxon>
        <taxon>Bacteroidales</taxon>
        <taxon>Porphyromonadaceae</taxon>
        <taxon>Porphyromonas</taxon>
    </lineage>
</organism>
<gene>
    <name evidence="2" type="ORF">HR15_10565</name>
</gene>
<keyword evidence="1" id="KW-0472">Membrane</keyword>
<accession>A0A0A2F437</accession>
<keyword evidence="1" id="KW-1133">Transmembrane helix</keyword>
<feature type="transmembrane region" description="Helical" evidence="1">
    <location>
        <begin position="20"/>
        <end position="38"/>
    </location>
</feature>
<proteinExistence type="predicted"/>
<keyword evidence="1" id="KW-0812">Transmembrane</keyword>